<dbReference type="SUPFAM" id="SSF103473">
    <property type="entry name" value="MFS general substrate transporter"/>
    <property type="match status" value="1"/>
</dbReference>
<dbReference type="GO" id="GO:0015355">
    <property type="term" value="F:secondary active monocarboxylate transmembrane transporter activity"/>
    <property type="evidence" value="ECO:0007669"/>
    <property type="project" value="TreeGrafter"/>
</dbReference>
<dbReference type="InterPro" id="IPR020846">
    <property type="entry name" value="MFS_dom"/>
</dbReference>
<feature type="domain" description="Major facilitator superfamily (MFS) profile" evidence="6">
    <location>
        <begin position="51"/>
        <end position="463"/>
    </location>
</feature>
<evidence type="ECO:0000256" key="3">
    <source>
        <dbReference type="ARBA" id="ARBA00022989"/>
    </source>
</evidence>
<feature type="transmembrane region" description="Helical" evidence="5">
    <location>
        <begin position="116"/>
        <end position="134"/>
    </location>
</feature>
<feature type="transmembrane region" description="Helical" evidence="5">
    <location>
        <begin position="310"/>
        <end position="331"/>
    </location>
</feature>
<feature type="transmembrane region" description="Helical" evidence="5">
    <location>
        <begin position="176"/>
        <end position="196"/>
    </location>
</feature>
<dbReference type="PANTHER" id="PTHR23508:SF10">
    <property type="entry name" value="CARBOXYLIC ACID TRANSPORTER PROTEIN HOMOLOG"/>
    <property type="match status" value="1"/>
</dbReference>
<proteinExistence type="predicted"/>
<organism evidence="7 8">
    <name type="scientific">Penicillium angulare</name>
    <dbReference type="NCBI Taxonomy" id="116970"/>
    <lineage>
        <taxon>Eukaryota</taxon>
        <taxon>Fungi</taxon>
        <taxon>Dikarya</taxon>
        <taxon>Ascomycota</taxon>
        <taxon>Pezizomycotina</taxon>
        <taxon>Eurotiomycetes</taxon>
        <taxon>Eurotiomycetidae</taxon>
        <taxon>Eurotiales</taxon>
        <taxon>Aspergillaceae</taxon>
        <taxon>Penicillium</taxon>
    </lineage>
</organism>
<keyword evidence="4 5" id="KW-0472">Membrane</keyword>
<feature type="transmembrane region" description="Helical" evidence="5">
    <location>
        <begin position="146"/>
        <end position="164"/>
    </location>
</feature>
<gene>
    <name evidence="7" type="ORF">N7456_011343</name>
</gene>
<dbReference type="InterPro" id="IPR036259">
    <property type="entry name" value="MFS_trans_sf"/>
</dbReference>
<keyword evidence="8" id="KW-1185">Reference proteome</keyword>
<dbReference type="PROSITE" id="PS50850">
    <property type="entry name" value="MFS"/>
    <property type="match status" value="1"/>
</dbReference>
<dbReference type="PANTHER" id="PTHR23508">
    <property type="entry name" value="CARBOXYLIC ACID TRANSPORTER PROTEIN HOMOLOG"/>
    <property type="match status" value="1"/>
</dbReference>
<feature type="transmembrane region" description="Helical" evidence="5">
    <location>
        <begin position="270"/>
        <end position="290"/>
    </location>
</feature>
<evidence type="ECO:0000256" key="4">
    <source>
        <dbReference type="ARBA" id="ARBA00023136"/>
    </source>
</evidence>
<feature type="transmembrane region" description="Helical" evidence="5">
    <location>
        <begin position="397"/>
        <end position="416"/>
    </location>
</feature>
<name>A0A9W9ETF9_9EURO</name>
<keyword evidence="3 5" id="KW-1133">Transmembrane helix</keyword>
<evidence type="ECO:0000313" key="7">
    <source>
        <dbReference type="EMBL" id="KAJ5087727.1"/>
    </source>
</evidence>
<dbReference type="EMBL" id="JAPQKH010000007">
    <property type="protein sequence ID" value="KAJ5087727.1"/>
    <property type="molecule type" value="Genomic_DNA"/>
</dbReference>
<protein>
    <recommendedName>
        <fullName evidence="6">Major facilitator superfamily (MFS) profile domain-containing protein</fullName>
    </recommendedName>
</protein>
<evidence type="ECO:0000259" key="6">
    <source>
        <dbReference type="PROSITE" id="PS50850"/>
    </source>
</evidence>
<dbReference type="Proteomes" id="UP001149165">
    <property type="component" value="Unassembled WGS sequence"/>
</dbReference>
<dbReference type="Pfam" id="PF00083">
    <property type="entry name" value="Sugar_tr"/>
    <property type="match status" value="1"/>
</dbReference>
<feature type="transmembrane region" description="Helical" evidence="5">
    <location>
        <begin position="87"/>
        <end position="109"/>
    </location>
</feature>
<evidence type="ECO:0000256" key="1">
    <source>
        <dbReference type="ARBA" id="ARBA00004141"/>
    </source>
</evidence>
<keyword evidence="2 5" id="KW-0812">Transmembrane</keyword>
<dbReference type="InterPro" id="IPR005828">
    <property type="entry name" value="MFS_sugar_transport-like"/>
</dbReference>
<feature type="transmembrane region" description="Helical" evidence="5">
    <location>
        <begin position="436"/>
        <end position="457"/>
    </location>
</feature>
<evidence type="ECO:0000313" key="8">
    <source>
        <dbReference type="Proteomes" id="UP001149165"/>
    </source>
</evidence>
<dbReference type="CDD" id="cd17316">
    <property type="entry name" value="MFS_SV2_like"/>
    <property type="match status" value="1"/>
</dbReference>
<reference evidence="7" key="2">
    <citation type="journal article" date="2023" name="IMA Fungus">
        <title>Comparative genomic study of the Penicillium genus elucidates a diverse pangenome and 15 lateral gene transfer events.</title>
        <authorList>
            <person name="Petersen C."/>
            <person name="Sorensen T."/>
            <person name="Nielsen M.R."/>
            <person name="Sondergaard T.E."/>
            <person name="Sorensen J.L."/>
            <person name="Fitzpatrick D.A."/>
            <person name="Frisvad J.C."/>
            <person name="Nielsen K.L."/>
        </authorList>
    </citation>
    <scope>NUCLEOTIDE SEQUENCE</scope>
    <source>
        <strain evidence="7">IBT 30069</strain>
    </source>
</reference>
<comment type="subcellular location">
    <subcellularLocation>
        <location evidence="1">Membrane</location>
        <topology evidence="1">Multi-pass membrane protein</topology>
    </subcellularLocation>
</comment>
<accession>A0A9W9ETF9</accession>
<evidence type="ECO:0000256" key="2">
    <source>
        <dbReference type="ARBA" id="ARBA00022692"/>
    </source>
</evidence>
<reference evidence="7" key="1">
    <citation type="submission" date="2022-11" db="EMBL/GenBank/DDBJ databases">
        <authorList>
            <person name="Petersen C."/>
        </authorList>
    </citation>
    <scope>NUCLEOTIDE SEQUENCE</scope>
    <source>
        <strain evidence="7">IBT 30069</strain>
    </source>
</reference>
<dbReference type="Gene3D" id="1.20.1250.20">
    <property type="entry name" value="MFS general substrate transporter like domains"/>
    <property type="match status" value="2"/>
</dbReference>
<sequence>MRNHMAAGWFYSPSQISRYLSTRVTSLKRPKIPLKNPITLFGLLSCHQWLMFISGFVAWVWDSFDFFTVSLTTTELAEAFNVKNSDVTWGITVTLMLRPVGAFLCGVISDRYGRKWPMIVTLFFFVVLELGSGFCETVSQFMAVRALYGIAMGGLYGPAVATALEDLPFEAKGLFSGFFQIGYPLGDLLAAAFYRALVPTTPEGWRSLFFFGAAPQVLMILLRWYLPDTAQFQATKAQREAAATTDNTGHSPRQSNVFLKDAARVIGKNWVLFIYLVMLTTAFNFCTHGSSDFYPTFLRDQVGLDATFSSITVIVGQAGAIVGGLALGYTSTFLGRRLTMLIACVFGGSILPAYILLRSKSLSVSGFFQHIFVGGVWGPMPIYLLEMSPAETRTFMAGLTYQLGNLGASASATIQSTMGEKYPLPPSADGTKRFDYAKVIAIFLGVIWAIMPFLILVGAEMTQGEREEEAARLQHPDGQLSADAATLELKKRELARQGTAHHTESV</sequence>
<comment type="caution">
    <text evidence="7">The sequence shown here is derived from an EMBL/GenBank/DDBJ whole genome shotgun (WGS) entry which is preliminary data.</text>
</comment>
<evidence type="ECO:0000256" key="5">
    <source>
        <dbReference type="SAM" id="Phobius"/>
    </source>
</evidence>
<feature type="transmembrane region" description="Helical" evidence="5">
    <location>
        <begin position="338"/>
        <end position="355"/>
    </location>
</feature>
<dbReference type="OrthoDB" id="5296287at2759"/>
<feature type="transmembrane region" description="Helical" evidence="5">
    <location>
        <begin position="367"/>
        <end position="385"/>
    </location>
</feature>
<dbReference type="GO" id="GO:0005886">
    <property type="term" value="C:plasma membrane"/>
    <property type="evidence" value="ECO:0007669"/>
    <property type="project" value="TreeGrafter"/>
</dbReference>
<feature type="transmembrane region" description="Helical" evidence="5">
    <location>
        <begin position="38"/>
        <end position="61"/>
    </location>
</feature>
<dbReference type="GO" id="GO:0035879">
    <property type="term" value="P:plasma membrane lactate transport"/>
    <property type="evidence" value="ECO:0007669"/>
    <property type="project" value="TreeGrafter"/>
</dbReference>
<dbReference type="AlphaFoldDB" id="A0A9W9ETF9"/>
<feature type="transmembrane region" description="Helical" evidence="5">
    <location>
        <begin position="208"/>
        <end position="226"/>
    </location>
</feature>